<evidence type="ECO:0000313" key="5">
    <source>
        <dbReference type="Proteomes" id="UP001150941"/>
    </source>
</evidence>
<dbReference type="CDD" id="cd08192">
    <property type="entry name" value="MAR-like"/>
    <property type="match status" value="1"/>
</dbReference>
<evidence type="ECO:0000313" key="4">
    <source>
        <dbReference type="EMBL" id="KAJ5232914.1"/>
    </source>
</evidence>
<reference evidence="4" key="1">
    <citation type="submission" date="2022-11" db="EMBL/GenBank/DDBJ databases">
        <authorList>
            <person name="Petersen C."/>
        </authorList>
    </citation>
    <scope>NUCLEOTIDE SEQUENCE</scope>
    <source>
        <strain evidence="4">IBT 19713</strain>
    </source>
</reference>
<proteinExistence type="predicted"/>
<dbReference type="RefSeq" id="XP_058330906.1">
    <property type="nucleotide sequence ID" value="XM_058475166.1"/>
</dbReference>
<dbReference type="SUPFAM" id="SSF56796">
    <property type="entry name" value="Dehydroquinate synthase-like"/>
    <property type="match status" value="1"/>
</dbReference>
<dbReference type="GO" id="GO:0005739">
    <property type="term" value="C:mitochondrion"/>
    <property type="evidence" value="ECO:0007669"/>
    <property type="project" value="TreeGrafter"/>
</dbReference>
<dbReference type="Proteomes" id="UP001150941">
    <property type="component" value="Unassembled WGS sequence"/>
</dbReference>
<dbReference type="PANTHER" id="PTHR11496">
    <property type="entry name" value="ALCOHOL DEHYDROGENASE"/>
    <property type="match status" value="1"/>
</dbReference>
<gene>
    <name evidence="4" type="ORF">N7468_005870</name>
</gene>
<dbReference type="OrthoDB" id="339764at2759"/>
<name>A0A9W9TQ44_9EURO</name>
<dbReference type="Gene3D" id="3.40.50.1970">
    <property type="match status" value="1"/>
</dbReference>
<keyword evidence="1" id="KW-0560">Oxidoreductase</keyword>
<dbReference type="EMBL" id="JAPQKS010000004">
    <property type="protein sequence ID" value="KAJ5232914.1"/>
    <property type="molecule type" value="Genomic_DNA"/>
</dbReference>
<dbReference type="GO" id="GO:0046872">
    <property type="term" value="F:metal ion binding"/>
    <property type="evidence" value="ECO:0007669"/>
    <property type="project" value="InterPro"/>
</dbReference>
<dbReference type="InterPro" id="IPR001670">
    <property type="entry name" value="ADH_Fe/GldA"/>
</dbReference>
<evidence type="ECO:0000256" key="1">
    <source>
        <dbReference type="ARBA" id="ARBA00023002"/>
    </source>
</evidence>
<dbReference type="PANTHER" id="PTHR11496:SF107">
    <property type="entry name" value="ALCOHOL DEHYDROGENASE, PUTATIVE (AFU_ORTHOLOGUE AFUA_1G06800)-RELATED"/>
    <property type="match status" value="1"/>
</dbReference>
<feature type="domain" description="Fe-containing alcohol dehydrogenase-like C-terminal" evidence="3">
    <location>
        <begin position="221"/>
        <end position="426"/>
    </location>
</feature>
<organism evidence="4 5">
    <name type="scientific">Penicillium chermesinum</name>
    <dbReference type="NCBI Taxonomy" id="63820"/>
    <lineage>
        <taxon>Eukaryota</taxon>
        <taxon>Fungi</taxon>
        <taxon>Dikarya</taxon>
        <taxon>Ascomycota</taxon>
        <taxon>Pezizomycotina</taxon>
        <taxon>Eurotiomycetes</taxon>
        <taxon>Eurotiomycetidae</taxon>
        <taxon>Eurotiales</taxon>
        <taxon>Aspergillaceae</taxon>
        <taxon>Penicillium</taxon>
    </lineage>
</organism>
<evidence type="ECO:0000259" key="2">
    <source>
        <dbReference type="Pfam" id="PF00465"/>
    </source>
</evidence>
<sequence>MSTETCHLAFTIPPGSVLAGVPVGDIKLPTPYVSYGLPFTESCAHHIKHTFDCKRVFIIASRTLSRETDELEKLIEKIGSDHVAHVHKGITPHTPWSEVLEIAAEARNVKADCVVTLGAGSISDGAKLVVLALANGIETLEEFAKYSLGSKEAPSSVKEPTTPLIMIPTTLSGGEYSNFAGGTNDQTNHKQGFLHSGMGSNLVILDPTLSKTTPQYHWLSTGFRSVDHCVEAFCAVESTPESDEHAESGLRKLIPNLLRTKQDPDDLEARLQCQLGVIDAMNNVRAGIPMGGSHAIGHQLGPLGVPHGVTSCIMCPEVMKFNWKHGQSNEKIRQKQNKLKEILWSDGYVDKVLQGAGKDKATSDLGDLLDAIVRELGLPRKLTEMKISREVLPTLAERALSDFWAATNPVPLAKSEQILEILQSAY</sequence>
<dbReference type="InterPro" id="IPR039697">
    <property type="entry name" value="Alcohol_dehydrogenase_Fe"/>
</dbReference>
<dbReference type="Pfam" id="PF25137">
    <property type="entry name" value="ADH_Fe_C"/>
    <property type="match status" value="1"/>
</dbReference>
<evidence type="ECO:0000259" key="3">
    <source>
        <dbReference type="Pfam" id="PF25137"/>
    </source>
</evidence>
<dbReference type="GeneID" id="83202469"/>
<protein>
    <submittedName>
        <fullName evidence="4">Dehydroquinate synthase-like protein</fullName>
    </submittedName>
</protein>
<dbReference type="Gene3D" id="1.20.1090.10">
    <property type="entry name" value="Dehydroquinate synthase-like - alpha domain"/>
    <property type="match status" value="1"/>
</dbReference>
<accession>A0A9W9TQ44</accession>
<dbReference type="AlphaFoldDB" id="A0A9W9TQ44"/>
<dbReference type="Pfam" id="PF00465">
    <property type="entry name" value="Fe-ADH"/>
    <property type="match status" value="1"/>
</dbReference>
<reference evidence="4" key="2">
    <citation type="journal article" date="2023" name="IMA Fungus">
        <title>Comparative genomic study of the Penicillium genus elucidates a diverse pangenome and 15 lateral gene transfer events.</title>
        <authorList>
            <person name="Petersen C."/>
            <person name="Sorensen T."/>
            <person name="Nielsen M.R."/>
            <person name="Sondergaard T.E."/>
            <person name="Sorensen J.L."/>
            <person name="Fitzpatrick D.A."/>
            <person name="Frisvad J.C."/>
            <person name="Nielsen K.L."/>
        </authorList>
    </citation>
    <scope>NUCLEOTIDE SEQUENCE</scope>
    <source>
        <strain evidence="4">IBT 19713</strain>
    </source>
</reference>
<dbReference type="InterPro" id="IPR056798">
    <property type="entry name" value="ADH_Fe_C"/>
</dbReference>
<feature type="domain" description="Alcohol dehydrogenase iron-type/glycerol dehydrogenase GldA" evidence="2">
    <location>
        <begin position="46"/>
        <end position="207"/>
    </location>
</feature>
<dbReference type="GO" id="GO:0004022">
    <property type="term" value="F:alcohol dehydrogenase (NAD+) activity"/>
    <property type="evidence" value="ECO:0007669"/>
    <property type="project" value="TreeGrafter"/>
</dbReference>
<keyword evidence="5" id="KW-1185">Reference proteome</keyword>
<comment type="caution">
    <text evidence="4">The sequence shown here is derived from an EMBL/GenBank/DDBJ whole genome shotgun (WGS) entry which is preliminary data.</text>
</comment>